<comment type="similarity">
    <text evidence="1">Belongs to the Cu-Zn superoxide dismutase family.</text>
</comment>
<dbReference type="InterPro" id="IPR024134">
    <property type="entry name" value="SOD_Cu/Zn_/chaperone"/>
</dbReference>
<dbReference type="EC" id="1.15.1.1" evidence="1"/>
<feature type="signal peptide" evidence="2">
    <location>
        <begin position="1"/>
        <end position="38"/>
    </location>
</feature>
<keyword evidence="2" id="KW-0732">Signal</keyword>
<comment type="catalytic activity">
    <reaction evidence="1">
        <text>2 superoxide + 2 H(+) = H2O2 + O2</text>
        <dbReference type="Rhea" id="RHEA:20696"/>
        <dbReference type="ChEBI" id="CHEBI:15378"/>
        <dbReference type="ChEBI" id="CHEBI:15379"/>
        <dbReference type="ChEBI" id="CHEBI:16240"/>
        <dbReference type="ChEBI" id="CHEBI:18421"/>
        <dbReference type="EC" id="1.15.1.1"/>
    </reaction>
</comment>
<reference evidence="4" key="1">
    <citation type="submission" date="2021-01" db="EMBL/GenBank/DDBJ databases">
        <title>A chromosome-scale assembly of European eel, Anguilla anguilla.</title>
        <authorList>
            <person name="Henkel C."/>
            <person name="Jong-Raadsen S.A."/>
            <person name="Dufour S."/>
            <person name="Weltzien F.-A."/>
            <person name="Palstra A.P."/>
            <person name="Pelster B."/>
            <person name="Spaink H.P."/>
            <person name="Van Den Thillart G.E."/>
            <person name="Jansen H."/>
            <person name="Zahm M."/>
            <person name="Klopp C."/>
            <person name="Cedric C."/>
            <person name="Louis A."/>
            <person name="Berthelot C."/>
            <person name="Parey E."/>
            <person name="Roest Crollius H."/>
            <person name="Montfort J."/>
            <person name="Robinson-Rechavi M."/>
            <person name="Bucao C."/>
            <person name="Bouchez O."/>
            <person name="Gislard M."/>
            <person name="Lluch J."/>
            <person name="Milhes M."/>
            <person name="Lampietro C."/>
            <person name="Lopez Roques C."/>
            <person name="Donnadieu C."/>
            <person name="Braasch I."/>
            <person name="Desvignes T."/>
            <person name="Postlethwait J."/>
            <person name="Bobe J."/>
            <person name="Guiguen Y."/>
            <person name="Dirks R."/>
        </authorList>
    </citation>
    <scope>NUCLEOTIDE SEQUENCE</scope>
    <source>
        <strain evidence="4">Tag_6206</strain>
        <tissue evidence="4">Liver</tissue>
    </source>
</reference>
<keyword evidence="1" id="KW-0479">Metal-binding</keyword>
<dbReference type="PROSITE" id="PS00087">
    <property type="entry name" value="SOD_CU_ZN_1"/>
    <property type="match status" value="1"/>
</dbReference>
<dbReference type="AlphaFoldDB" id="A0A9D3RW00"/>
<dbReference type="PRINTS" id="PR00068">
    <property type="entry name" value="CUZNDISMTASE"/>
</dbReference>
<comment type="function">
    <text evidence="1">Destroys radicals which are normally produced within the cells and which are toxic to biological systems.</text>
</comment>
<dbReference type="InterPro" id="IPR001424">
    <property type="entry name" value="SOD_Cu_Zn_dom"/>
</dbReference>
<dbReference type="GO" id="GO:0005507">
    <property type="term" value="F:copper ion binding"/>
    <property type="evidence" value="ECO:0007669"/>
    <property type="project" value="InterPro"/>
</dbReference>
<name>A0A9D3RW00_ANGAN</name>
<gene>
    <name evidence="4" type="ORF">ANANG_G00141570</name>
</gene>
<accession>A0A9D3RW00</accession>
<dbReference type="SUPFAM" id="SSF49329">
    <property type="entry name" value="Cu,Zn superoxide dismutase-like"/>
    <property type="match status" value="1"/>
</dbReference>
<proteinExistence type="inferred from homology"/>
<keyword evidence="1" id="KW-0560">Oxidoreductase</keyword>
<dbReference type="PROSITE" id="PS00332">
    <property type="entry name" value="SOD_CU_ZN_2"/>
    <property type="match status" value="1"/>
</dbReference>
<feature type="domain" description="Superoxide dismutase copper/zinc binding" evidence="3">
    <location>
        <begin position="80"/>
        <end position="209"/>
    </location>
</feature>
<dbReference type="GO" id="GO:0004784">
    <property type="term" value="F:superoxide dismutase activity"/>
    <property type="evidence" value="ECO:0007669"/>
    <property type="project" value="UniProtKB-EC"/>
</dbReference>
<evidence type="ECO:0000313" key="5">
    <source>
        <dbReference type="Proteomes" id="UP001044222"/>
    </source>
</evidence>
<evidence type="ECO:0000256" key="1">
    <source>
        <dbReference type="RuleBase" id="RU000393"/>
    </source>
</evidence>
<dbReference type="CDD" id="cd00305">
    <property type="entry name" value="Cu-Zn_Superoxide_Dismutase"/>
    <property type="match status" value="1"/>
</dbReference>
<dbReference type="Pfam" id="PF00080">
    <property type="entry name" value="Sod_Cu"/>
    <property type="match status" value="1"/>
</dbReference>
<comment type="cofactor">
    <cofactor evidence="1">
        <name>Cu cation</name>
        <dbReference type="ChEBI" id="CHEBI:23378"/>
    </cofactor>
    <text evidence="1">Binds 1 copper ion per subunit.</text>
</comment>
<organism evidence="4 5">
    <name type="scientific">Anguilla anguilla</name>
    <name type="common">European freshwater eel</name>
    <name type="synonym">Muraena anguilla</name>
    <dbReference type="NCBI Taxonomy" id="7936"/>
    <lineage>
        <taxon>Eukaryota</taxon>
        <taxon>Metazoa</taxon>
        <taxon>Chordata</taxon>
        <taxon>Craniata</taxon>
        <taxon>Vertebrata</taxon>
        <taxon>Euteleostomi</taxon>
        <taxon>Actinopterygii</taxon>
        <taxon>Neopterygii</taxon>
        <taxon>Teleostei</taxon>
        <taxon>Anguilliformes</taxon>
        <taxon>Anguillidae</taxon>
        <taxon>Anguilla</taxon>
    </lineage>
</organism>
<evidence type="ECO:0000259" key="3">
    <source>
        <dbReference type="Pfam" id="PF00080"/>
    </source>
</evidence>
<dbReference type="EMBL" id="JAFIRN010000007">
    <property type="protein sequence ID" value="KAG5845654.1"/>
    <property type="molecule type" value="Genomic_DNA"/>
</dbReference>
<keyword evidence="5" id="KW-1185">Reference proteome</keyword>
<dbReference type="Proteomes" id="UP001044222">
    <property type="component" value="Chromosome 7"/>
</dbReference>
<comment type="cofactor">
    <cofactor evidence="1">
        <name>Zn(2+)</name>
        <dbReference type="ChEBI" id="CHEBI:29105"/>
    </cofactor>
    <text evidence="1">Binds 1 zinc ion per subunit.</text>
</comment>
<dbReference type="PANTHER" id="PTHR10003">
    <property type="entry name" value="SUPEROXIDE DISMUTASE CU-ZN -RELATED"/>
    <property type="match status" value="1"/>
</dbReference>
<dbReference type="InterPro" id="IPR036423">
    <property type="entry name" value="SOD-like_Cu/Zn_dom_sf"/>
</dbReference>
<feature type="chain" id="PRO_5039688832" description="Superoxide dismutase [Cu-Zn]" evidence="2">
    <location>
        <begin position="39"/>
        <end position="227"/>
    </location>
</feature>
<keyword evidence="1" id="KW-0862">Zinc</keyword>
<protein>
    <recommendedName>
        <fullName evidence="1">Superoxide dismutase [Cu-Zn]</fullName>
        <ecNumber evidence="1">1.15.1.1</ecNumber>
    </recommendedName>
</protein>
<dbReference type="Gene3D" id="2.60.40.200">
    <property type="entry name" value="Superoxide dismutase, copper/zinc binding domain"/>
    <property type="match status" value="1"/>
</dbReference>
<sequence length="227" mass="24921">MEIVYVQSINKMTKMARNTPSFNCLLLVVFLGFQTFCCEEIPLKEDHTAAPSVPDFNGTQYAVCEMRPSSLLPEGQLQIYGQVLFRQVHPKDALRVMINLQGFPSKDDQSRAIHIHEFGDLSSGCDSTGGHYNPLKVNHPNHPGDLGNFSGHNRSIRQVLIAPATLFGELSVLGRAVVIHAKEDDMGQGGNEGSLLHGNAGQRLACCIIGVSTSRHWNKTVEPTVEE</sequence>
<dbReference type="InterPro" id="IPR018152">
    <property type="entry name" value="SOD_Cu/Zn_BS"/>
</dbReference>
<evidence type="ECO:0000313" key="4">
    <source>
        <dbReference type="EMBL" id="KAG5845654.1"/>
    </source>
</evidence>
<evidence type="ECO:0000256" key="2">
    <source>
        <dbReference type="SAM" id="SignalP"/>
    </source>
</evidence>
<keyword evidence="1" id="KW-0186">Copper</keyword>
<comment type="caution">
    <text evidence="4">The sequence shown here is derived from an EMBL/GenBank/DDBJ whole genome shotgun (WGS) entry which is preliminary data.</text>
</comment>